<sequence length="734" mass="82746">MAGISVWAAGAAAKLADGGSPIYTREIQGFIFAVHHTDDILWIVATWPGGARTSFRTAYAPDNLTVNKITESAEGVRLDIASNVGAFTVAIDFPQTGNPVLHYTVQLWPGLDMFIPFWPRDVIMTPANGNIGGSAGDIHISQIGTRSGLVYASFARPKAGTLLYFQNLTALADYHSDTQTSAADNVGGQWPEIGLSLPAAIEKPLLAGKTYTISDAWITFSNDTPADQFDIAKGYLNALSQIYMLIPKPEPKYHDYPDVLNKALYDLQNNKGCWTYHNGHPYLNAYVCDYYTPPEIMVQLAVLLPVQDYMRWSGERCVIEQDIINALPAFFNEKLGTVMRWLPAQEDMLDKSEEQKVPKVMDSWYLHHPLLNLARVARAGNKIAKELLLKSVDYAIKVAHHFNYKWPVFYQMETLEVIKAETKEGEGGEKDVAALYAHVMLQVWEITKEKRYLNEAEKAARSLVQHGFNIFYQANNTMFGAKAMLLLYKYTKKEFYLNLCYLLIANVFKNVSLWECRYGYGPNFPNFFSVFPLNDAPYTAVYEEQEVFAGVHELLANTHGVDFMPSAAMLLAEFVRHTVHRAVYYYPTLLPEDMLAEKIKTGELDPKLWVALEDIHDGWEKSGEVGQEVYGAGLAFGIVPRQYIKIPDHDFLIFVDYPVSTPQIKNKTISFNTLGVKELNCRMCIVKTGKSKLPRFKVMTGSADDQLRIDSNKAKKDRHEYLLHGDQKVIISWS</sequence>
<dbReference type="GO" id="GO:0005975">
    <property type="term" value="P:carbohydrate metabolic process"/>
    <property type="evidence" value="ECO:0007669"/>
    <property type="project" value="InterPro"/>
</dbReference>
<dbReference type="SUPFAM" id="SSF48208">
    <property type="entry name" value="Six-hairpin glycosidases"/>
    <property type="match status" value="1"/>
</dbReference>
<keyword evidence="2" id="KW-1185">Reference proteome</keyword>
<evidence type="ECO:0000313" key="2">
    <source>
        <dbReference type="Proteomes" id="UP000253209"/>
    </source>
</evidence>
<gene>
    <name evidence="1" type="ORF">DJ568_08905</name>
</gene>
<dbReference type="RefSeq" id="WP_114004914.1">
    <property type="nucleotide sequence ID" value="NZ_QGDC01000004.1"/>
</dbReference>
<proteinExistence type="predicted"/>
<comment type="caution">
    <text evidence="1">The sequence shown here is derived from an EMBL/GenBank/DDBJ whole genome shotgun (WGS) entry which is preliminary data.</text>
</comment>
<reference evidence="1 2" key="1">
    <citation type="submission" date="2018-05" db="EMBL/GenBank/DDBJ databases">
        <title>Mucilaginibacter hurinus sp. nov., isolated from briquette warehouse soil.</title>
        <authorList>
            <person name="Choi L."/>
        </authorList>
    </citation>
    <scope>NUCLEOTIDE SEQUENCE [LARGE SCALE GENOMIC DNA]</scope>
    <source>
        <strain evidence="1 2">ZR32</strain>
    </source>
</reference>
<organism evidence="1 2">
    <name type="scientific">Mucilaginibacter hurinus</name>
    <dbReference type="NCBI Taxonomy" id="2201324"/>
    <lineage>
        <taxon>Bacteria</taxon>
        <taxon>Pseudomonadati</taxon>
        <taxon>Bacteroidota</taxon>
        <taxon>Sphingobacteriia</taxon>
        <taxon>Sphingobacteriales</taxon>
        <taxon>Sphingobacteriaceae</taxon>
        <taxon>Mucilaginibacter</taxon>
    </lineage>
</organism>
<dbReference type="OrthoDB" id="7520791at2"/>
<dbReference type="InterPro" id="IPR008928">
    <property type="entry name" value="6-hairpin_glycosidase_sf"/>
</dbReference>
<protein>
    <submittedName>
        <fullName evidence="1">Uncharacterized protein</fullName>
    </submittedName>
</protein>
<dbReference type="EMBL" id="QGDC01000004">
    <property type="protein sequence ID" value="RCH55292.1"/>
    <property type="molecule type" value="Genomic_DNA"/>
</dbReference>
<accession>A0A367GP75</accession>
<name>A0A367GP75_9SPHI</name>
<dbReference type="AlphaFoldDB" id="A0A367GP75"/>
<evidence type="ECO:0000313" key="1">
    <source>
        <dbReference type="EMBL" id="RCH55292.1"/>
    </source>
</evidence>
<dbReference type="Proteomes" id="UP000253209">
    <property type="component" value="Unassembled WGS sequence"/>
</dbReference>